<proteinExistence type="predicted"/>
<evidence type="ECO:0000313" key="1">
    <source>
        <dbReference type="EMBL" id="RAH49697.1"/>
    </source>
</evidence>
<organism evidence="1 2">
    <name type="scientific">Aspergillus brunneoviolaceus CBS 621.78</name>
    <dbReference type="NCBI Taxonomy" id="1450534"/>
    <lineage>
        <taxon>Eukaryota</taxon>
        <taxon>Fungi</taxon>
        <taxon>Dikarya</taxon>
        <taxon>Ascomycota</taxon>
        <taxon>Pezizomycotina</taxon>
        <taxon>Eurotiomycetes</taxon>
        <taxon>Eurotiomycetidae</taxon>
        <taxon>Eurotiales</taxon>
        <taxon>Aspergillaceae</taxon>
        <taxon>Aspergillus</taxon>
        <taxon>Aspergillus subgen. Circumdati</taxon>
    </lineage>
</organism>
<dbReference type="Proteomes" id="UP000249057">
    <property type="component" value="Unassembled WGS sequence"/>
</dbReference>
<keyword evidence="2" id="KW-1185">Reference proteome</keyword>
<gene>
    <name evidence="1" type="ORF">BO95DRAFT_439301</name>
</gene>
<name>A0ACD1GKE5_9EURO</name>
<reference evidence="1" key="1">
    <citation type="submission" date="2018-02" db="EMBL/GenBank/DDBJ databases">
        <title>The genomes of Aspergillus section Nigri reveals drivers in fungal speciation.</title>
        <authorList>
            <consortium name="DOE Joint Genome Institute"/>
            <person name="Vesth T.C."/>
            <person name="Nybo J."/>
            <person name="Theobald S."/>
            <person name="Brandl J."/>
            <person name="Frisvad J.C."/>
            <person name="Nielsen K.F."/>
            <person name="Lyhne E.K."/>
            <person name="Kogle M.E."/>
            <person name="Kuo A."/>
            <person name="Riley R."/>
            <person name="Clum A."/>
            <person name="Nolan M."/>
            <person name="Lipzen A."/>
            <person name="Salamov A."/>
            <person name="Henrissat B."/>
            <person name="Wiebenga A."/>
            <person name="De vries R.P."/>
            <person name="Grigoriev I.V."/>
            <person name="Mortensen U.H."/>
            <person name="Andersen M.R."/>
            <person name="Baker S.E."/>
        </authorList>
    </citation>
    <scope>NUCLEOTIDE SEQUENCE</scope>
    <source>
        <strain evidence="1">CBS 621.78</strain>
    </source>
</reference>
<accession>A0ACD1GKE5</accession>
<sequence>MTGCLFAHLLAFPQARFDPVGEARTASTRATLSFDTLLACMSHLEIIMTLRPHSPGVPLPAKRLTGSRIVCLPLAPWSSS</sequence>
<dbReference type="EMBL" id="KZ825317">
    <property type="protein sequence ID" value="RAH49697.1"/>
    <property type="molecule type" value="Genomic_DNA"/>
</dbReference>
<protein>
    <submittedName>
        <fullName evidence="1">Uncharacterized protein</fullName>
    </submittedName>
</protein>
<evidence type="ECO:0000313" key="2">
    <source>
        <dbReference type="Proteomes" id="UP000249057"/>
    </source>
</evidence>